<evidence type="ECO:0000259" key="5">
    <source>
        <dbReference type="PROSITE" id="PS51007"/>
    </source>
</evidence>
<evidence type="ECO:0000313" key="7">
    <source>
        <dbReference type="Proteomes" id="UP000196531"/>
    </source>
</evidence>
<protein>
    <recommendedName>
        <fullName evidence="5">Cytochrome c domain-containing protein</fullName>
    </recommendedName>
</protein>
<evidence type="ECO:0000256" key="3">
    <source>
        <dbReference type="PROSITE-ProRule" id="PRU00433"/>
    </source>
</evidence>
<dbReference type="AlphaFoldDB" id="A0A1Y5F4F6"/>
<keyword evidence="3" id="KW-0349">Heme</keyword>
<evidence type="ECO:0000256" key="1">
    <source>
        <dbReference type="ARBA" id="ARBA00022723"/>
    </source>
</evidence>
<dbReference type="Pfam" id="PF11845">
    <property type="entry name" value="Tll0287-like"/>
    <property type="match status" value="1"/>
</dbReference>
<dbReference type="InterPro" id="IPR009056">
    <property type="entry name" value="Cyt_c-like_dom"/>
</dbReference>
<gene>
    <name evidence="6" type="ORF">A9Q84_16520</name>
</gene>
<comment type="caution">
    <text evidence="6">The sequence shown here is derived from an EMBL/GenBank/DDBJ whole genome shotgun (WGS) entry which is preliminary data.</text>
</comment>
<dbReference type="GO" id="GO:0020037">
    <property type="term" value="F:heme binding"/>
    <property type="evidence" value="ECO:0007669"/>
    <property type="project" value="InterPro"/>
</dbReference>
<dbReference type="InterPro" id="IPR021796">
    <property type="entry name" value="Tll0287-like_dom"/>
</dbReference>
<reference evidence="7" key="1">
    <citation type="journal article" date="2017" name="Proc. Natl. Acad. Sci. U.S.A.">
        <title>Simulation of Deepwater Horizon oil plume reveals substrate specialization within a complex community of hydrocarbon-degraders.</title>
        <authorList>
            <person name="Hu P."/>
            <person name="Dubinsky E.A."/>
            <person name="Probst A.J."/>
            <person name="Wang J."/>
            <person name="Sieber C.M.K."/>
            <person name="Tom L.M."/>
            <person name="Gardinali P."/>
            <person name="Banfield J.F."/>
            <person name="Atlas R.M."/>
            <person name="Andersen G.L."/>
        </authorList>
    </citation>
    <scope>NUCLEOTIDE SEQUENCE [LARGE SCALE GENOMIC DNA]</scope>
</reference>
<organism evidence="6 7">
    <name type="scientific">Halobacteriovorax marinus</name>
    <dbReference type="NCBI Taxonomy" id="97084"/>
    <lineage>
        <taxon>Bacteria</taxon>
        <taxon>Pseudomonadati</taxon>
        <taxon>Bdellovibrionota</taxon>
        <taxon>Bacteriovoracia</taxon>
        <taxon>Bacteriovoracales</taxon>
        <taxon>Halobacteriovoraceae</taxon>
        <taxon>Halobacteriovorax</taxon>
    </lineage>
</organism>
<dbReference type="PROSITE" id="PS51007">
    <property type="entry name" value="CYTC"/>
    <property type="match status" value="1"/>
</dbReference>
<dbReference type="GO" id="GO:0009055">
    <property type="term" value="F:electron transfer activity"/>
    <property type="evidence" value="ECO:0007669"/>
    <property type="project" value="InterPro"/>
</dbReference>
<keyword evidence="1 3" id="KW-0479">Metal-binding</keyword>
<keyword evidence="4" id="KW-0732">Signal</keyword>
<dbReference type="EMBL" id="MAAO01000008">
    <property type="protein sequence ID" value="OUR95437.1"/>
    <property type="molecule type" value="Genomic_DNA"/>
</dbReference>
<keyword evidence="2 3" id="KW-0408">Iron</keyword>
<evidence type="ECO:0000256" key="4">
    <source>
        <dbReference type="SAM" id="SignalP"/>
    </source>
</evidence>
<evidence type="ECO:0000313" key="6">
    <source>
        <dbReference type="EMBL" id="OUR95437.1"/>
    </source>
</evidence>
<dbReference type="Proteomes" id="UP000196531">
    <property type="component" value="Unassembled WGS sequence"/>
</dbReference>
<feature type="signal peptide" evidence="4">
    <location>
        <begin position="1"/>
        <end position="21"/>
    </location>
</feature>
<feature type="domain" description="Cytochrome c" evidence="5">
    <location>
        <begin position="203"/>
        <end position="263"/>
    </location>
</feature>
<proteinExistence type="predicted"/>
<name>A0A1Y5F4F6_9BACT</name>
<sequence>MKKLKAPMLALLMLLSVDTFAMDNKQLAFQLTTLFRSSRSIVTKNKPFIGNPRESLKGESPDDFIISFLIQTKKIYKKTTGSRFPPTDDTPEGVLRGHLIDSIVSVIIKAVKGQYEGVFKYSPATHFKKGVNVYDNKFLPARYAVEVMKEFNARTEGKALLKLTAPDKLLVKRSNAPDEWEKKILNSIFSKAGYERGSPFSEVTTYKGQKAFRQLLPEYYKKGCIGCHGAEAGQNGPNIHQSGKGYPLKTLGGGISIIILMDG</sequence>
<dbReference type="GO" id="GO:0046872">
    <property type="term" value="F:metal ion binding"/>
    <property type="evidence" value="ECO:0007669"/>
    <property type="project" value="UniProtKB-KW"/>
</dbReference>
<accession>A0A1Y5F4F6</accession>
<feature type="chain" id="PRO_5013073996" description="Cytochrome c domain-containing protein" evidence="4">
    <location>
        <begin position="22"/>
        <end position="263"/>
    </location>
</feature>
<evidence type="ECO:0000256" key="2">
    <source>
        <dbReference type="ARBA" id="ARBA00023004"/>
    </source>
</evidence>